<feature type="signal peptide" evidence="1">
    <location>
        <begin position="1"/>
        <end position="32"/>
    </location>
</feature>
<protein>
    <submittedName>
        <fullName evidence="2">Uncharacterized protein</fullName>
    </submittedName>
</protein>
<sequence length="198" mass="21071">MPIDRARASAAAIPCRGLAVILLSLLSACMSAEDRATNEAKVAEARQAAGMREPLVKPLSRAEAETSFVGKTRLVNAADRGVQVSYMAADGSVYLWFPGNPVVLRGTWTFEETGAYRPYAGRPVSETSVCFTYGPGSVNAFDGKRGGTRCVPGAALATMSLERADGDVFGLSRKTEVPFVLPPERTTLTDLRKRAGAL</sequence>
<proteinExistence type="predicted"/>
<dbReference type="EMBL" id="FOSV01000012">
    <property type="protein sequence ID" value="SFL31653.1"/>
    <property type="molecule type" value="Genomic_DNA"/>
</dbReference>
<name>A0A1I4GQ84_9HYPH</name>
<dbReference type="OrthoDB" id="7951041at2"/>
<keyword evidence="1" id="KW-0732">Signal</keyword>
<evidence type="ECO:0000256" key="1">
    <source>
        <dbReference type="SAM" id="SignalP"/>
    </source>
</evidence>
<keyword evidence="3" id="KW-1185">Reference proteome</keyword>
<reference evidence="3" key="1">
    <citation type="submission" date="2016-10" db="EMBL/GenBank/DDBJ databases">
        <authorList>
            <person name="Varghese N."/>
            <person name="Submissions S."/>
        </authorList>
    </citation>
    <scope>NUCLEOTIDE SEQUENCE [LARGE SCALE GENOMIC DNA]</scope>
    <source>
        <strain evidence="3">CGMCC 1.6474</strain>
    </source>
</reference>
<evidence type="ECO:0000313" key="2">
    <source>
        <dbReference type="EMBL" id="SFL31653.1"/>
    </source>
</evidence>
<dbReference type="RefSeq" id="WP_091948097.1">
    <property type="nucleotide sequence ID" value="NZ_FOSV01000012.1"/>
</dbReference>
<organism evidence="2 3">
    <name type="scientific">Methylorubrum salsuginis</name>
    <dbReference type="NCBI Taxonomy" id="414703"/>
    <lineage>
        <taxon>Bacteria</taxon>
        <taxon>Pseudomonadati</taxon>
        <taxon>Pseudomonadota</taxon>
        <taxon>Alphaproteobacteria</taxon>
        <taxon>Hyphomicrobiales</taxon>
        <taxon>Methylobacteriaceae</taxon>
        <taxon>Methylorubrum</taxon>
    </lineage>
</organism>
<dbReference type="PROSITE" id="PS51257">
    <property type="entry name" value="PROKAR_LIPOPROTEIN"/>
    <property type="match status" value="1"/>
</dbReference>
<accession>A0A1I4GQ84</accession>
<dbReference type="STRING" id="414703.SAMN04488125_112160"/>
<dbReference type="Proteomes" id="UP000198804">
    <property type="component" value="Unassembled WGS sequence"/>
</dbReference>
<dbReference type="AlphaFoldDB" id="A0A1I4GQ84"/>
<gene>
    <name evidence="2" type="ORF">SAMN04488125_112160</name>
</gene>
<evidence type="ECO:0000313" key="3">
    <source>
        <dbReference type="Proteomes" id="UP000198804"/>
    </source>
</evidence>
<feature type="chain" id="PRO_5011710646" evidence="1">
    <location>
        <begin position="33"/>
        <end position="198"/>
    </location>
</feature>